<dbReference type="EMBL" id="JAEUBE010000295">
    <property type="protein sequence ID" value="KAH3665705.1"/>
    <property type="molecule type" value="Genomic_DNA"/>
</dbReference>
<dbReference type="Proteomes" id="UP000769157">
    <property type="component" value="Unassembled WGS sequence"/>
</dbReference>
<dbReference type="OrthoDB" id="4096668at2759"/>
<name>A0A9P8T544_9ASCO</name>
<sequence length="223" mass="25107">MEDDCVLFYGSETWKLRLNGTLTPSNQIQLPFPHINPIDRHSLTSTNGLSIDLETWVFVLNEYLLFHVPAADLSFEIPYEAVALVGLRGPHIYLNVIEGSDLQQPAIECELWPVQGPCNNPLFQSFADLSPHQHLQSAIKEINNRIAATSNYHESESEEELTESPRDVEVHLNEQGEADDELNDQLLQLDEANSSMYVDLGILNGKRTREDDSVLSGGRPKLR</sequence>
<evidence type="ECO:0000313" key="1">
    <source>
        <dbReference type="EMBL" id="KAH3665705.1"/>
    </source>
</evidence>
<dbReference type="AlphaFoldDB" id="A0A9P8T544"/>
<accession>A0A9P8T544</accession>
<dbReference type="RefSeq" id="XP_046060909.1">
    <property type="nucleotide sequence ID" value="XM_046204912.1"/>
</dbReference>
<gene>
    <name evidence="1" type="ORF">OGAPHI_003893</name>
</gene>
<keyword evidence="2" id="KW-1185">Reference proteome</keyword>
<organism evidence="1 2">
    <name type="scientific">Ogataea philodendri</name>
    <dbReference type="NCBI Taxonomy" id="1378263"/>
    <lineage>
        <taxon>Eukaryota</taxon>
        <taxon>Fungi</taxon>
        <taxon>Dikarya</taxon>
        <taxon>Ascomycota</taxon>
        <taxon>Saccharomycotina</taxon>
        <taxon>Pichiomycetes</taxon>
        <taxon>Pichiales</taxon>
        <taxon>Pichiaceae</taxon>
        <taxon>Ogataea</taxon>
    </lineage>
</organism>
<reference evidence="1" key="2">
    <citation type="submission" date="2021-01" db="EMBL/GenBank/DDBJ databases">
        <authorList>
            <person name="Schikora-Tamarit M.A."/>
        </authorList>
    </citation>
    <scope>NUCLEOTIDE SEQUENCE</scope>
    <source>
        <strain evidence="1">CBS6075</strain>
    </source>
</reference>
<evidence type="ECO:0008006" key="3">
    <source>
        <dbReference type="Google" id="ProtNLM"/>
    </source>
</evidence>
<protein>
    <recommendedName>
        <fullName evidence="3">Protein LOT5</fullName>
    </recommendedName>
</protein>
<evidence type="ECO:0000313" key="2">
    <source>
        <dbReference type="Proteomes" id="UP000769157"/>
    </source>
</evidence>
<comment type="caution">
    <text evidence="1">The sequence shown here is derived from an EMBL/GenBank/DDBJ whole genome shotgun (WGS) entry which is preliminary data.</text>
</comment>
<reference evidence="1" key="1">
    <citation type="journal article" date="2021" name="Open Biol.">
        <title>Shared evolutionary footprints suggest mitochondrial oxidative damage underlies multiple complex I losses in fungi.</title>
        <authorList>
            <person name="Schikora-Tamarit M.A."/>
            <person name="Marcet-Houben M."/>
            <person name="Nosek J."/>
            <person name="Gabaldon T."/>
        </authorList>
    </citation>
    <scope>NUCLEOTIDE SEQUENCE</scope>
    <source>
        <strain evidence="1">CBS6075</strain>
    </source>
</reference>
<dbReference type="GeneID" id="70235858"/>
<proteinExistence type="predicted"/>